<evidence type="ECO:0000313" key="3">
    <source>
        <dbReference type="EMBL" id="MFI2321489.1"/>
    </source>
</evidence>
<evidence type="ECO:0000256" key="1">
    <source>
        <dbReference type="ARBA" id="ARBA00023002"/>
    </source>
</evidence>
<gene>
    <name evidence="3" type="ORF">ACH47G_13460</name>
</gene>
<keyword evidence="4" id="KW-1185">Reference proteome</keyword>
<evidence type="ECO:0000313" key="4">
    <source>
        <dbReference type="Proteomes" id="UP001611450"/>
    </source>
</evidence>
<dbReference type="Proteomes" id="UP001611450">
    <property type="component" value="Unassembled WGS sequence"/>
</dbReference>
<reference evidence="3 4" key="1">
    <citation type="submission" date="2024-10" db="EMBL/GenBank/DDBJ databases">
        <title>The Natural Products Discovery Center: Release of the First 8490 Sequenced Strains for Exploring Actinobacteria Biosynthetic Diversity.</title>
        <authorList>
            <person name="Kalkreuter E."/>
            <person name="Kautsar S.A."/>
            <person name="Yang D."/>
            <person name="Bader C.D."/>
            <person name="Teijaro C.N."/>
            <person name="Fluegel L."/>
            <person name="Davis C.M."/>
            <person name="Simpson J.R."/>
            <person name="Lauterbach L."/>
            <person name="Steele A.D."/>
            <person name="Gui C."/>
            <person name="Meng S."/>
            <person name="Li G."/>
            <person name="Viehrig K."/>
            <person name="Ye F."/>
            <person name="Su P."/>
            <person name="Kiefer A.F."/>
            <person name="Nichols A."/>
            <person name="Cepeda A.J."/>
            <person name="Yan W."/>
            <person name="Fan B."/>
            <person name="Jiang Y."/>
            <person name="Adhikari A."/>
            <person name="Zheng C.-J."/>
            <person name="Schuster L."/>
            <person name="Cowan T.M."/>
            <person name="Smanski M.J."/>
            <person name="Chevrette M.G."/>
            <person name="De Carvalho L.P.S."/>
            <person name="Shen B."/>
        </authorList>
    </citation>
    <scope>NUCLEOTIDE SEQUENCE [LARGE SCALE GENOMIC DNA]</scope>
    <source>
        <strain evidence="3 4">NPDC019626</strain>
    </source>
</reference>
<dbReference type="InterPro" id="IPR016162">
    <property type="entry name" value="Ald_DH_N"/>
</dbReference>
<sequence>MTTAHTDAAPLTGANLVGAADVPGAAGPFRATNPATGADLEPVYGEADAATVARAAELAATAFERYRRTGFDARAAFLDTIAREIEALGDVLVHRVIAETGLPEARVRSEIGRTTGQLRLFADVVREGSWTGARLDRPDPARSPLPKPDLRQRRIPLGPVAVFAASNFPLAFSVAGGDTASALAAGAPVVVKAHQAHPGTSELVGRAVRKAVREHDLPEGTFSLIHGGVDTGSALVGDPRIRAVGFTGSRRAGLALVATAAARPVPIPVFAEMSSVNPVFVLPGALAERGARLGAEFVASLTTGAGQLCTSPGLVFLADGPGADEFVAAASAAVAAAPGAPMLNPGIASAFEAGVRRLVATDAVRTVAKGTDAGTVCTGVPQLFVTTGDRFRADRELQQEVFGPASIIVRVTGEEQFAALVDELEGQLTATVHAAPADRELAGTLLGKLELIAGRVLFDGWPTGVEVGHAVVHGGPFPATNAPSTTSVGSRAIERFLRPVAYQNVPEDLLADEIRTDNPLGIWRRVDGAITRD</sequence>
<dbReference type="Gene3D" id="3.40.309.10">
    <property type="entry name" value="Aldehyde Dehydrogenase, Chain A, domain 2"/>
    <property type="match status" value="1"/>
</dbReference>
<organism evidence="3 4">
    <name type="scientific">Nocardia beijingensis</name>
    <dbReference type="NCBI Taxonomy" id="95162"/>
    <lineage>
        <taxon>Bacteria</taxon>
        <taxon>Bacillati</taxon>
        <taxon>Actinomycetota</taxon>
        <taxon>Actinomycetes</taxon>
        <taxon>Mycobacteriales</taxon>
        <taxon>Nocardiaceae</taxon>
        <taxon>Nocardia</taxon>
    </lineage>
</organism>
<dbReference type="CDD" id="cd07129">
    <property type="entry name" value="ALDH_KGSADH"/>
    <property type="match status" value="1"/>
</dbReference>
<dbReference type="Gene3D" id="3.40.605.10">
    <property type="entry name" value="Aldehyde Dehydrogenase, Chain A, domain 1"/>
    <property type="match status" value="1"/>
</dbReference>
<dbReference type="InterPro" id="IPR050740">
    <property type="entry name" value="Aldehyde_DH_Superfamily"/>
</dbReference>
<dbReference type="Pfam" id="PF00171">
    <property type="entry name" value="Aldedh"/>
    <property type="match status" value="1"/>
</dbReference>
<name>A0ABW7WHI8_9NOCA</name>
<accession>A0ABW7WHI8</accession>
<keyword evidence="1" id="KW-0560">Oxidoreductase</keyword>
<feature type="domain" description="Aldehyde dehydrogenase" evidence="2">
    <location>
        <begin position="28"/>
        <end position="438"/>
    </location>
</feature>
<evidence type="ECO:0000259" key="2">
    <source>
        <dbReference type="Pfam" id="PF00171"/>
    </source>
</evidence>
<dbReference type="EMBL" id="JBIRXV010000002">
    <property type="protein sequence ID" value="MFI2321489.1"/>
    <property type="molecule type" value="Genomic_DNA"/>
</dbReference>
<proteinExistence type="predicted"/>
<dbReference type="InterPro" id="IPR015590">
    <property type="entry name" value="Aldehyde_DH_dom"/>
</dbReference>
<comment type="caution">
    <text evidence="3">The sequence shown here is derived from an EMBL/GenBank/DDBJ whole genome shotgun (WGS) entry which is preliminary data.</text>
</comment>
<dbReference type="InterPro" id="IPR016161">
    <property type="entry name" value="Ald_DH/histidinol_DH"/>
</dbReference>
<protein>
    <submittedName>
        <fullName evidence="3">Aldehyde dehydrogenase (NADP(+))</fullName>
    </submittedName>
</protein>
<dbReference type="PANTHER" id="PTHR43353">
    <property type="entry name" value="SUCCINATE-SEMIALDEHYDE DEHYDROGENASE, MITOCHONDRIAL"/>
    <property type="match status" value="1"/>
</dbReference>
<dbReference type="InterPro" id="IPR044151">
    <property type="entry name" value="ALDH_KGSADH"/>
</dbReference>
<dbReference type="SUPFAM" id="SSF53720">
    <property type="entry name" value="ALDH-like"/>
    <property type="match status" value="1"/>
</dbReference>
<dbReference type="InterPro" id="IPR016163">
    <property type="entry name" value="Ald_DH_C"/>
</dbReference>
<dbReference type="PANTHER" id="PTHR43353:SF3">
    <property type="entry name" value="ALDEHYDE DEHYDROGENASE-RELATED"/>
    <property type="match status" value="1"/>
</dbReference>
<dbReference type="RefSeq" id="WP_396947790.1">
    <property type="nucleotide sequence ID" value="NZ_JBIRXV010000002.1"/>
</dbReference>